<sequence length="197" mass="21143">MTQRLRFAEVFQHARQLIHDGLQGLYQHRTVFDADDVLTGGCAEPHVQPFGLGIPANRDPRASAIGQLGTAQRCRPFIRHSIRHAQQLLGEHALFQGKLFFVGHMLNTAAAAATEILTGRSATHGAGVEDPLGARLDDLAARIEHPRLDLLARQTASDKPGLAVEKSDTATVIGQALDSQPLFLPAGICTVLTPPVG</sequence>
<dbReference type="Proteomes" id="UP000050346">
    <property type="component" value="Unassembled WGS sequence"/>
</dbReference>
<comment type="caution">
    <text evidence="1">The sequence shown here is derived from an EMBL/GenBank/DDBJ whole genome shotgun (WGS) entry which is preliminary data.</text>
</comment>
<evidence type="ECO:0000313" key="2">
    <source>
        <dbReference type="Proteomes" id="UP000050346"/>
    </source>
</evidence>
<evidence type="ECO:0000313" key="1">
    <source>
        <dbReference type="EMBL" id="KPX21409.1"/>
    </source>
</evidence>
<protein>
    <submittedName>
        <fullName evidence="1">Uncharacterized protein</fullName>
    </submittedName>
</protein>
<dbReference type="PATRIC" id="fig|235272.12.peg.705"/>
<accession>A0A0P9U7I7</accession>
<organism evidence="1 2">
    <name type="scientific">Pseudomonas amygdali pv. dendropanacis</name>
    <dbReference type="NCBI Taxonomy" id="235272"/>
    <lineage>
        <taxon>Bacteria</taxon>
        <taxon>Pseudomonadati</taxon>
        <taxon>Pseudomonadota</taxon>
        <taxon>Gammaproteobacteria</taxon>
        <taxon>Pseudomonadales</taxon>
        <taxon>Pseudomonadaceae</taxon>
        <taxon>Pseudomonas</taxon>
        <taxon>Pseudomonas amygdali</taxon>
    </lineage>
</organism>
<proteinExistence type="predicted"/>
<name>A0A0P9U7I7_PSEA0</name>
<dbReference type="AlphaFoldDB" id="A0A0P9U7I7"/>
<gene>
    <name evidence="1" type="ORF">ALO71_00536</name>
</gene>
<dbReference type="EMBL" id="LJQG01000099">
    <property type="protein sequence ID" value="KPX21409.1"/>
    <property type="molecule type" value="Genomic_DNA"/>
</dbReference>
<reference evidence="1 2" key="1">
    <citation type="submission" date="2015-09" db="EMBL/GenBank/DDBJ databases">
        <title>Genome announcement of multiple Pseudomonas syringae strains.</title>
        <authorList>
            <person name="Thakur S."/>
            <person name="Wang P.W."/>
            <person name="Gong Y."/>
            <person name="Weir B.S."/>
            <person name="Guttman D.S."/>
        </authorList>
    </citation>
    <scope>NUCLEOTIDE SEQUENCE [LARGE SCALE GENOMIC DNA]</scope>
    <source>
        <strain evidence="1 2">ICMP9150</strain>
    </source>
</reference>